<reference evidence="3 4" key="1">
    <citation type="submission" date="2016-10" db="EMBL/GenBank/DDBJ databases">
        <authorList>
            <person name="de Groot N.N."/>
        </authorList>
    </citation>
    <scope>NUCLEOTIDE SEQUENCE [LARGE SCALE GENOMIC DNA]</scope>
    <source>
        <strain evidence="3 4">47C3B</strain>
    </source>
</reference>
<protein>
    <submittedName>
        <fullName evidence="3">Relaxase/Mobilisation nuclease domain-containing protein</fullName>
    </submittedName>
</protein>
<gene>
    <name evidence="3" type="ORF">SAMN05216464_11577</name>
</gene>
<feature type="region of interest" description="Disordered" evidence="1">
    <location>
        <begin position="313"/>
        <end position="340"/>
    </location>
</feature>
<feature type="compositionally biased region" description="Basic residues" evidence="1">
    <location>
        <begin position="442"/>
        <end position="455"/>
    </location>
</feature>
<feature type="domain" description="MobA/VirD2-like nuclease" evidence="2">
    <location>
        <begin position="44"/>
        <end position="145"/>
    </location>
</feature>
<feature type="compositionally biased region" description="Basic and acidic residues" evidence="1">
    <location>
        <begin position="314"/>
        <end position="334"/>
    </location>
</feature>
<organism evidence="3 4">
    <name type="scientific">Mucilaginibacter pineti</name>
    <dbReference type="NCBI Taxonomy" id="1391627"/>
    <lineage>
        <taxon>Bacteria</taxon>
        <taxon>Pseudomonadati</taxon>
        <taxon>Bacteroidota</taxon>
        <taxon>Sphingobacteriia</taxon>
        <taxon>Sphingobacteriales</taxon>
        <taxon>Sphingobacteriaceae</taxon>
        <taxon>Mucilaginibacter</taxon>
    </lineage>
</organism>
<dbReference type="Pfam" id="PF03432">
    <property type="entry name" value="Relaxase"/>
    <property type="match status" value="1"/>
</dbReference>
<evidence type="ECO:0000313" key="4">
    <source>
        <dbReference type="Proteomes" id="UP000199072"/>
    </source>
</evidence>
<dbReference type="STRING" id="1391627.SAMN05216464_11577"/>
<dbReference type="OrthoDB" id="915634at2"/>
<dbReference type="RefSeq" id="WP_091154189.1">
    <property type="nucleotide sequence ID" value="NZ_FNAI01000015.1"/>
</dbReference>
<feature type="region of interest" description="Disordered" evidence="1">
    <location>
        <begin position="436"/>
        <end position="455"/>
    </location>
</feature>
<evidence type="ECO:0000256" key="1">
    <source>
        <dbReference type="SAM" id="MobiDB-lite"/>
    </source>
</evidence>
<sequence length="455" mass="51520">MIVHIFDPGAKFTAVRYNTDKVDNGKGELMKVSGFGPLQIFNEVRPEDYRNYLELLSAGNKNVKLPQFHAVISAKGKEHDAYTLTEIATAWLDSMGYGRQPYLIVFHKDTSNHHVHMVTTRVDRAGKKIDSNFEHINAVRRLNKIIGLDEGETVKQDIAKALAYRFSTKAQFIMILESQGYVLKETAGRFEVIKFGHKLAEVPLDKVTERIADYAPNKKQIQQLRAIITKYSKQKDVTPQIKTIPLPGGLSKPGKTYTSELAEYLSKRLGILFIFHADQGKPPYGYTVIDHKNKAVFKGSEILALKALLSRNPSDLRKGPNEKRVQGDKPERKKASLNPATPEQKDYYSALLKAALHNYPDLAQGLRHQGLRVDKAGSFYHLTDETGTAIPIDELLSAEDRTYFAEAYGQYAEVSEELYRQLDYIPPVSIAEDIDDEQINGRNRRRKKKARTNTR</sequence>
<dbReference type="InterPro" id="IPR005094">
    <property type="entry name" value="Endonuclease_MobA/VirD2"/>
</dbReference>
<keyword evidence="4" id="KW-1185">Reference proteome</keyword>
<evidence type="ECO:0000313" key="3">
    <source>
        <dbReference type="EMBL" id="SDF27058.1"/>
    </source>
</evidence>
<accession>A0A1G7JQ19</accession>
<dbReference type="Proteomes" id="UP000199072">
    <property type="component" value="Unassembled WGS sequence"/>
</dbReference>
<dbReference type="AlphaFoldDB" id="A0A1G7JQ19"/>
<proteinExistence type="predicted"/>
<evidence type="ECO:0000259" key="2">
    <source>
        <dbReference type="Pfam" id="PF03432"/>
    </source>
</evidence>
<name>A0A1G7JQ19_9SPHI</name>
<dbReference type="EMBL" id="FNAI01000015">
    <property type="protein sequence ID" value="SDF27058.1"/>
    <property type="molecule type" value="Genomic_DNA"/>
</dbReference>